<evidence type="ECO:0000313" key="6">
    <source>
        <dbReference type="Proteomes" id="UP000294850"/>
    </source>
</evidence>
<feature type="transmembrane region" description="Helical" evidence="2">
    <location>
        <begin position="250"/>
        <end position="267"/>
    </location>
</feature>
<feature type="transmembrane region" description="Helical" evidence="2">
    <location>
        <begin position="288"/>
        <end position="308"/>
    </location>
</feature>
<evidence type="ECO:0000256" key="1">
    <source>
        <dbReference type="SAM" id="Coils"/>
    </source>
</evidence>
<organism evidence="5 6">
    <name type="scientific">Dyadobacter psychrotolerans</name>
    <dbReference type="NCBI Taxonomy" id="2541721"/>
    <lineage>
        <taxon>Bacteria</taxon>
        <taxon>Pseudomonadati</taxon>
        <taxon>Bacteroidota</taxon>
        <taxon>Cytophagia</taxon>
        <taxon>Cytophagales</taxon>
        <taxon>Spirosomataceae</taxon>
        <taxon>Dyadobacter</taxon>
    </lineage>
</organism>
<feature type="transmembrane region" description="Helical" evidence="2">
    <location>
        <begin position="348"/>
        <end position="368"/>
    </location>
</feature>
<feature type="chain" id="PRO_5020531359" description="7TM-DISM receptor extracellular domain-containing protein" evidence="3">
    <location>
        <begin position="20"/>
        <end position="588"/>
    </location>
</feature>
<feature type="transmembrane region" description="Helical" evidence="2">
    <location>
        <begin position="374"/>
        <end position="394"/>
    </location>
</feature>
<dbReference type="Gene3D" id="1.10.10.10">
    <property type="entry name" value="Winged helix-like DNA-binding domain superfamily/Winged helix DNA-binding domain"/>
    <property type="match status" value="1"/>
</dbReference>
<dbReference type="Pfam" id="PF07695">
    <property type="entry name" value="7TMR-DISM_7TM"/>
    <property type="match status" value="1"/>
</dbReference>
<evidence type="ECO:0000256" key="3">
    <source>
        <dbReference type="SAM" id="SignalP"/>
    </source>
</evidence>
<keyword evidence="6" id="KW-1185">Reference proteome</keyword>
<comment type="caution">
    <text evidence="5">The sequence shown here is derived from an EMBL/GenBank/DDBJ whole genome shotgun (WGS) entry which is preliminary data.</text>
</comment>
<dbReference type="AlphaFoldDB" id="A0A4R5DFV8"/>
<feature type="signal peptide" evidence="3">
    <location>
        <begin position="1"/>
        <end position="19"/>
    </location>
</feature>
<feature type="transmembrane region" description="Helical" evidence="2">
    <location>
        <begin position="177"/>
        <end position="197"/>
    </location>
</feature>
<dbReference type="InterPro" id="IPR016032">
    <property type="entry name" value="Sig_transdc_resp-reg_C-effctor"/>
</dbReference>
<sequence length="588" mass="67786">MNRAFILLLLFIISAPASTQPVIQPLAGSEQIRFENFTVLPDKGYDFKRIQTDSALNFKPDSALSSGYAYWLKIQVINPYPTAKAYTIRVFPGLKNTFYFFDPTAQKWLSRQSGLLSYQPSRLLGIEQIEMQPKTNNLLYFKIDLTSATKTSQKLKPTLLFIPQTIDQRHEQQIQTALITAMIVLLVFFVNNLYVYLSFKDVAILYYLIGQLGGMLYIASYRWYFHIYFPSPVFNFRLGSVLEFYDINKLLMHVAIIFTFFGFVHFTRSFLKTPATLPGCDKALRYSLNFYIILSVIAAIVNLGGWNFEGITLIYDNAYCLFLILIIIFTCIKGFLSKLPAAGSFLMANLLTLLFMLGIPIYHMFISLSGDEKFWLPELAAIAQALAFSIALVARTKTIQNQLKASELNNNKLTFDLREIAYRNQLNEMEIQKVQTEIESEKTQNELLKQRMQVNQRELASSTLYMVQKNELLTQLKTQVQDMNRANRDGVPKELKNIESLLTDNLQLDKDWHKFKIHFEQVHPDFFENLTAKHPTLTARETRIYAYFYIKLSTKEIAALLGIDPASVRRAKTRLYKKMAISDTDQDE</sequence>
<keyword evidence="2" id="KW-1133">Transmembrane helix</keyword>
<feature type="domain" description="7TM-DISM receptor extracellular" evidence="4">
    <location>
        <begin position="183"/>
        <end position="395"/>
    </location>
</feature>
<proteinExistence type="predicted"/>
<name>A0A4R5DFV8_9BACT</name>
<reference evidence="5 6" key="1">
    <citation type="submission" date="2019-03" db="EMBL/GenBank/DDBJ databases">
        <title>Dyadobacter AR-3-6 sp. nov., isolated from arctic soil.</title>
        <authorList>
            <person name="Chaudhary D.K."/>
        </authorList>
    </citation>
    <scope>NUCLEOTIDE SEQUENCE [LARGE SCALE GENOMIC DNA]</scope>
    <source>
        <strain evidence="5 6">AR-3-6</strain>
    </source>
</reference>
<dbReference type="RefSeq" id="WP_131961570.1">
    <property type="nucleotide sequence ID" value="NZ_SMFL01000014.1"/>
</dbReference>
<dbReference type="Proteomes" id="UP000294850">
    <property type="component" value="Unassembled WGS sequence"/>
</dbReference>
<dbReference type="GO" id="GO:0006355">
    <property type="term" value="P:regulation of DNA-templated transcription"/>
    <property type="evidence" value="ECO:0007669"/>
    <property type="project" value="InterPro"/>
</dbReference>
<keyword evidence="1" id="KW-0175">Coiled coil</keyword>
<keyword evidence="3" id="KW-0732">Signal</keyword>
<dbReference type="GO" id="GO:0003677">
    <property type="term" value="F:DNA binding"/>
    <property type="evidence" value="ECO:0007669"/>
    <property type="project" value="InterPro"/>
</dbReference>
<dbReference type="InterPro" id="IPR036388">
    <property type="entry name" value="WH-like_DNA-bd_sf"/>
</dbReference>
<evidence type="ECO:0000259" key="4">
    <source>
        <dbReference type="Pfam" id="PF07695"/>
    </source>
</evidence>
<accession>A0A4R5DFV8</accession>
<dbReference type="OrthoDB" id="1523128at2"/>
<keyword evidence="2" id="KW-0812">Transmembrane</keyword>
<gene>
    <name evidence="5" type="ORF">E0F88_27595</name>
</gene>
<dbReference type="InterPro" id="IPR011623">
    <property type="entry name" value="7TMR_DISM_rcpt_extracell_dom1"/>
</dbReference>
<evidence type="ECO:0000313" key="5">
    <source>
        <dbReference type="EMBL" id="TDE10840.1"/>
    </source>
</evidence>
<protein>
    <recommendedName>
        <fullName evidence="4">7TM-DISM receptor extracellular domain-containing protein</fullName>
    </recommendedName>
</protein>
<keyword evidence="2" id="KW-0472">Membrane</keyword>
<feature type="coiled-coil region" evidence="1">
    <location>
        <begin position="426"/>
        <end position="489"/>
    </location>
</feature>
<feature type="transmembrane region" description="Helical" evidence="2">
    <location>
        <begin position="314"/>
        <end position="336"/>
    </location>
</feature>
<dbReference type="SUPFAM" id="SSF46894">
    <property type="entry name" value="C-terminal effector domain of the bipartite response regulators"/>
    <property type="match status" value="1"/>
</dbReference>
<feature type="transmembrane region" description="Helical" evidence="2">
    <location>
        <begin position="204"/>
        <end position="224"/>
    </location>
</feature>
<evidence type="ECO:0000256" key="2">
    <source>
        <dbReference type="SAM" id="Phobius"/>
    </source>
</evidence>
<dbReference type="EMBL" id="SMFL01000014">
    <property type="protein sequence ID" value="TDE10840.1"/>
    <property type="molecule type" value="Genomic_DNA"/>
</dbReference>